<gene>
    <name evidence="2" type="ORF">CVV65_06940</name>
</gene>
<evidence type="ECO:0000313" key="3">
    <source>
        <dbReference type="Proteomes" id="UP000231932"/>
    </source>
</evidence>
<reference evidence="3" key="1">
    <citation type="submission" date="2017-11" db="EMBL/GenBank/DDBJ databases">
        <title>Complete Genome Sequence of Kyrpidia sp. Strain EA-1, a thermophilic, hydrogen-oxidizing Bacterium, isolated from the Azores.</title>
        <authorList>
            <person name="Reiner J.E."/>
            <person name="Lapp C.J."/>
            <person name="Bunk B."/>
            <person name="Gescher J."/>
        </authorList>
    </citation>
    <scope>NUCLEOTIDE SEQUENCE [LARGE SCALE GENOMIC DNA]</scope>
    <source>
        <strain evidence="3">EA-1</strain>
    </source>
</reference>
<dbReference type="InterPro" id="IPR027393">
    <property type="entry name" value="Virus_scaffolding_prot_C"/>
</dbReference>
<dbReference type="Proteomes" id="UP000231932">
    <property type="component" value="Chromosome"/>
</dbReference>
<feature type="domain" description="IDEAL" evidence="1">
    <location>
        <begin position="104"/>
        <end position="141"/>
    </location>
</feature>
<dbReference type="OrthoDB" id="2375685at2"/>
<dbReference type="RefSeq" id="WP_100667509.1">
    <property type="nucleotide sequence ID" value="NZ_CP024955.1"/>
</dbReference>
<dbReference type="Gene3D" id="4.10.810.10">
    <property type="entry name" value="Virus Scaffolding Protein, Chain A"/>
    <property type="match status" value="1"/>
</dbReference>
<keyword evidence="3" id="KW-1185">Reference proteome</keyword>
<dbReference type="Pfam" id="PF08858">
    <property type="entry name" value="IDEAL"/>
    <property type="match status" value="1"/>
</dbReference>
<proteinExistence type="predicted"/>
<evidence type="ECO:0000259" key="1">
    <source>
        <dbReference type="SMART" id="SM00914"/>
    </source>
</evidence>
<name>A0A2K8N6J1_9BACL</name>
<organism evidence="2 3">
    <name type="scientific">Kyrpidia spormannii</name>
    <dbReference type="NCBI Taxonomy" id="2055160"/>
    <lineage>
        <taxon>Bacteria</taxon>
        <taxon>Bacillati</taxon>
        <taxon>Bacillota</taxon>
        <taxon>Bacilli</taxon>
        <taxon>Bacillales</taxon>
        <taxon>Alicyclobacillaceae</taxon>
        <taxon>Kyrpidia</taxon>
    </lineage>
</organism>
<dbReference type="SMART" id="SM00914">
    <property type="entry name" value="IDEAL"/>
    <property type="match status" value="1"/>
</dbReference>
<sequence length="146" mass="16768">MVAKEHLLALKNRILPPGAGPVIELLSQHHQQLEMTSIILEHVPLIIIGRHGMIARLPIDGRITKLSQPPEILTSLQRFFEGEQILYVFINLPEIQFPAAVTEVIREVEERVQKRDELMRQIDEALERRDRGAFLRLAQSLAQLEE</sequence>
<dbReference type="AlphaFoldDB" id="A0A2K8N6J1"/>
<dbReference type="KEGG" id="kyr:CVV65_06940"/>
<dbReference type="EMBL" id="CP024955">
    <property type="protein sequence ID" value="ATY84695.1"/>
    <property type="molecule type" value="Genomic_DNA"/>
</dbReference>
<accession>A0A2K8N6J1</accession>
<dbReference type="InterPro" id="IPR014957">
    <property type="entry name" value="IDEAL_dom"/>
</dbReference>
<protein>
    <recommendedName>
        <fullName evidence="1">IDEAL domain-containing protein</fullName>
    </recommendedName>
</protein>
<evidence type="ECO:0000313" key="2">
    <source>
        <dbReference type="EMBL" id="ATY84695.1"/>
    </source>
</evidence>